<evidence type="ECO:0000313" key="2">
    <source>
        <dbReference type="Proteomes" id="UP000218689"/>
    </source>
</evidence>
<gene>
    <name evidence="1" type="ORF">RsY01_52</name>
</gene>
<organism evidence="1 2">
    <name type="scientific">Pseudolactococcus reticulitermitis</name>
    <dbReference type="NCBI Taxonomy" id="2025039"/>
    <lineage>
        <taxon>Bacteria</taxon>
        <taxon>Bacillati</taxon>
        <taxon>Bacillota</taxon>
        <taxon>Bacilli</taxon>
        <taxon>Lactobacillales</taxon>
        <taxon>Streptococcaceae</taxon>
        <taxon>Pseudolactococcus</taxon>
    </lineage>
</organism>
<accession>A0A224X9V4</accession>
<dbReference type="EMBL" id="BEDT01000001">
    <property type="protein sequence ID" value="GAX46473.1"/>
    <property type="molecule type" value="Genomic_DNA"/>
</dbReference>
<protein>
    <submittedName>
        <fullName evidence="1">Uncharacterized protein</fullName>
    </submittedName>
</protein>
<sequence>MTYVWINPVVEKLYDPKALTQVLDTLGMTRFINQENHVQDVKNHYQEAVNQATSCVIDQRCPLAVQHVQSHYPNRSLTYPQIQPILIHAALEARKNCPSTALLYITTPCQSLAELGDSLALDNTIFLTWRAFVQKFKVQLAAKKLTASPIPPGFFELKTGQKIANLCNKNQIDFFFQQHQEETTTLAEMLYCQDGCHNGDGVTDV</sequence>
<dbReference type="RefSeq" id="WP_094783567.1">
    <property type="nucleotide sequence ID" value="NZ_BEDT01000001.1"/>
</dbReference>
<dbReference type="Proteomes" id="UP000218689">
    <property type="component" value="Unassembled WGS sequence"/>
</dbReference>
<evidence type="ECO:0000313" key="1">
    <source>
        <dbReference type="EMBL" id="GAX46473.1"/>
    </source>
</evidence>
<comment type="caution">
    <text evidence="1">The sequence shown here is derived from an EMBL/GenBank/DDBJ whole genome shotgun (WGS) entry which is preliminary data.</text>
</comment>
<dbReference type="OrthoDB" id="5360656at2"/>
<keyword evidence="2" id="KW-1185">Reference proteome</keyword>
<proteinExistence type="predicted"/>
<reference evidence="2" key="1">
    <citation type="submission" date="2017-08" db="EMBL/GenBank/DDBJ databases">
        <title>Draft genome sequence of Lactococcus sp. strain Rs-Y01, isolated from the gut of the lower termite Reticulitermes speratus.</title>
        <authorList>
            <person name="Ohkuma M."/>
            <person name="Yuki M."/>
        </authorList>
    </citation>
    <scope>NUCLEOTIDE SEQUENCE [LARGE SCALE GENOMIC DNA]</scope>
    <source>
        <strain evidence="2">Rs-Y01</strain>
    </source>
</reference>
<name>A0A224X9V4_9LACT</name>
<dbReference type="AlphaFoldDB" id="A0A224X9V4"/>